<dbReference type="InParanoid" id="A0A2P6NSH7"/>
<evidence type="ECO:0008006" key="4">
    <source>
        <dbReference type="Google" id="ProtNLM"/>
    </source>
</evidence>
<feature type="transmembrane region" description="Helical" evidence="1">
    <location>
        <begin position="93"/>
        <end position="119"/>
    </location>
</feature>
<feature type="transmembrane region" description="Helical" evidence="1">
    <location>
        <begin position="32"/>
        <end position="50"/>
    </location>
</feature>
<keyword evidence="1" id="KW-1133">Transmembrane helix</keyword>
<evidence type="ECO:0000313" key="2">
    <source>
        <dbReference type="EMBL" id="PRP86828.1"/>
    </source>
</evidence>
<comment type="caution">
    <text evidence="2">The sequence shown here is derived from an EMBL/GenBank/DDBJ whole genome shotgun (WGS) entry which is preliminary data.</text>
</comment>
<feature type="transmembrane region" description="Helical" evidence="1">
    <location>
        <begin position="62"/>
        <end position="84"/>
    </location>
</feature>
<proteinExistence type="predicted"/>
<keyword evidence="1" id="KW-0812">Transmembrane</keyword>
<keyword evidence="3" id="KW-1185">Reference proteome</keyword>
<keyword evidence="1" id="KW-0472">Membrane</keyword>
<sequence length="183" mass="21560">MGFMININEERKRNVESELHKDFKEYMEKTRIRLIVMILIDFFLILLWVARQQHLYGRVAPLYYTVLGLFVIIELCLPTLLLAIRAGTGDKRLLWLSLAAEMVNICFISVWSVVVGLRWGMSSELYWLDWTLMAFVLVLRIWIPMYAWTHREAFVGRVQEVIVVDSHSIDVPIEHREAIYSTL</sequence>
<protein>
    <recommendedName>
        <fullName evidence="4">Transmembrane protein</fullName>
    </recommendedName>
</protein>
<accession>A0A2P6NSH7</accession>
<feature type="transmembrane region" description="Helical" evidence="1">
    <location>
        <begin position="125"/>
        <end position="143"/>
    </location>
</feature>
<name>A0A2P6NSH7_9EUKA</name>
<reference evidence="2 3" key="1">
    <citation type="journal article" date="2018" name="Genome Biol. Evol.">
        <title>Multiple Roots of Fruiting Body Formation in Amoebozoa.</title>
        <authorList>
            <person name="Hillmann F."/>
            <person name="Forbes G."/>
            <person name="Novohradska S."/>
            <person name="Ferling I."/>
            <person name="Riege K."/>
            <person name="Groth M."/>
            <person name="Westermann M."/>
            <person name="Marz M."/>
            <person name="Spaller T."/>
            <person name="Winckler T."/>
            <person name="Schaap P."/>
            <person name="Glockner G."/>
        </authorList>
    </citation>
    <scope>NUCLEOTIDE SEQUENCE [LARGE SCALE GENOMIC DNA]</scope>
    <source>
        <strain evidence="2 3">Jena</strain>
    </source>
</reference>
<organism evidence="2 3">
    <name type="scientific">Planoprotostelium fungivorum</name>
    <dbReference type="NCBI Taxonomy" id="1890364"/>
    <lineage>
        <taxon>Eukaryota</taxon>
        <taxon>Amoebozoa</taxon>
        <taxon>Evosea</taxon>
        <taxon>Variosea</taxon>
        <taxon>Cavosteliida</taxon>
        <taxon>Cavosteliaceae</taxon>
        <taxon>Planoprotostelium</taxon>
    </lineage>
</organism>
<dbReference type="EMBL" id="MDYQ01000026">
    <property type="protein sequence ID" value="PRP86828.1"/>
    <property type="molecule type" value="Genomic_DNA"/>
</dbReference>
<dbReference type="Proteomes" id="UP000241769">
    <property type="component" value="Unassembled WGS sequence"/>
</dbReference>
<gene>
    <name evidence="2" type="ORF">PROFUN_05045</name>
</gene>
<dbReference type="AlphaFoldDB" id="A0A2P6NSH7"/>
<evidence type="ECO:0000313" key="3">
    <source>
        <dbReference type="Proteomes" id="UP000241769"/>
    </source>
</evidence>
<evidence type="ECO:0000256" key="1">
    <source>
        <dbReference type="SAM" id="Phobius"/>
    </source>
</evidence>